<organism evidence="2 3">
    <name type="scientific">Streptomyces thermolilacinus SPC6</name>
    <dbReference type="NCBI Taxonomy" id="1306406"/>
    <lineage>
        <taxon>Bacteria</taxon>
        <taxon>Bacillati</taxon>
        <taxon>Actinomycetota</taxon>
        <taxon>Actinomycetes</taxon>
        <taxon>Kitasatosporales</taxon>
        <taxon>Streptomycetaceae</taxon>
        <taxon>Streptomyces</taxon>
    </lineage>
</organism>
<keyword evidence="3" id="KW-1185">Reference proteome</keyword>
<evidence type="ECO:0000313" key="3">
    <source>
        <dbReference type="Proteomes" id="UP000095329"/>
    </source>
</evidence>
<evidence type="ECO:0000313" key="2">
    <source>
        <dbReference type="EMBL" id="OEJ97427.1"/>
    </source>
</evidence>
<dbReference type="AlphaFoldDB" id="A0A1D3DYN0"/>
<feature type="region of interest" description="Disordered" evidence="1">
    <location>
        <begin position="20"/>
        <end position="75"/>
    </location>
</feature>
<dbReference type="EMBL" id="ASHX02000001">
    <property type="protein sequence ID" value="OEJ97427.1"/>
    <property type="molecule type" value="Genomic_DNA"/>
</dbReference>
<feature type="compositionally biased region" description="Polar residues" evidence="1">
    <location>
        <begin position="53"/>
        <end position="62"/>
    </location>
</feature>
<gene>
    <name evidence="2" type="ORF">J116_026205</name>
</gene>
<comment type="caution">
    <text evidence="2">The sequence shown here is derived from an EMBL/GenBank/DDBJ whole genome shotgun (WGS) entry which is preliminary data.</text>
</comment>
<sequence length="75" mass="7623">MNSTWAADQELSVVQPYRTWRTPLSSQGGCGGGALNGEDSPGGASRGHVVNPVTGSSASQRATGRGEEDSSSSPM</sequence>
<name>A0A1D3DYN0_9ACTN</name>
<protein>
    <submittedName>
        <fullName evidence="2">Uncharacterized protein</fullName>
    </submittedName>
</protein>
<reference evidence="2 3" key="1">
    <citation type="journal article" date="2013" name="Genome Announc.">
        <title>Genome Sequence of Streptomyces violaceusniger Strain SPC6, a Halotolerant Streptomycete That Exhibits Rapid Growth and Development.</title>
        <authorList>
            <person name="Chen X."/>
            <person name="Zhang B."/>
            <person name="Zhang W."/>
            <person name="Wu X."/>
            <person name="Zhang M."/>
            <person name="Chen T."/>
            <person name="Liu G."/>
            <person name="Dyson P."/>
        </authorList>
    </citation>
    <scope>NUCLEOTIDE SEQUENCE [LARGE SCALE GENOMIC DNA]</scope>
    <source>
        <strain evidence="2 3">SPC6</strain>
    </source>
</reference>
<dbReference type="Proteomes" id="UP000095329">
    <property type="component" value="Unassembled WGS sequence"/>
</dbReference>
<proteinExistence type="predicted"/>
<evidence type="ECO:0000256" key="1">
    <source>
        <dbReference type="SAM" id="MobiDB-lite"/>
    </source>
</evidence>
<accession>A0A1D3DYN0</accession>